<feature type="coiled-coil region" evidence="2">
    <location>
        <begin position="552"/>
        <end position="675"/>
    </location>
</feature>
<evidence type="ECO:0000313" key="4">
    <source>
        <dbReference type="EnsemblMetazoa" id="XP_011408928.1"/>
    </source>
</evidence>
<reference evidence="4" key="2">
    <citation type="submission" date="2024-06" db="UniProtKB">
        <authorList>
            <consortium name="EnsemblMetazoa"/>
        </authorList>
    </citation>
    <scope>IDENTIFICATION</scope>
</reference>
<dbReference type="PANTHER" id="PTHR18870:SF9">
    <property type="entry name" value="PROTEIN TAG-278-RELATED"/>
    <property type="match status" value="1"/>
</dbReference>
<feature type="compositionally biased region" description="Basic and acidic residues" evidence="3">
    <location>
        <begin position="1079"/>
        <end position="1101"/>
    </location>
</feature>
<feature type="coiled-coil region" evidence="2">
    <location>
        <begin position="910"/>
        <end position="971"/>
    </location>
</feature>
<dbReference type="KEGG" id="aqu:105315861"/>
<feature type="region of interest" description="Disordered" evidence="3">
    <location>
        <begin position="1075"/>
        <end position="1118"/>
    </location>
</feature>
<organism evidence="4 5">
    <name type="scientific">Amphimedon queenslandica</name>
    <name type="common">Sponge</name>
    <dbReference type="NCBI Taxonomy" id="400682"/>
    <lineage>
        <taxon>Eukaryota</taxon>
        <taxon>Metazoa</taxon>
        <taxon>Porifera</taxon>
        <taxon>Demospongiae</taxon>
        <taxon>Heteroscleromorpha</taxon>
        <taxon>Haplosclerida</taxon>
        <taxon>Niphatidae</taxon>
        <taxon>Amphimedon</taxon>
    </lineage>
</organism>
<dbReference type="EnsemblMetazoa" id="XM_011410626.2">
    <property type="protein sequence ID" value="XP_011408928.1"/>
    <property type="gene ID" value="LOC105315861"/>
</dbReference>
<evidence type="ECO:0000256" key="2">
    <source>
        <dbReference type="SAM" id="Coils"/>
    </source>
</evidence>
<reference evidence="5" key="1">
    <citation type="journal article" date="2010" name="Nature">
        <title>The Amphimedon queenslandica genome and the evolution of animal complexity.</title>
        <authorList>
            <person name="Srivastava M."/>
            <person name="Simakov O."/>
            <person name="Chapman J."/>
            <person name="Fahey B."/>
            <person name="Gauthier M.E."/>
            <person name="Mitros T."/>
            <person name="Richards G.S."/>
            <person name="Conaco C."/>
            <person name="Dacre M."/>
            <person name="Hellsten U."/>
            <person name="Larroux C."/>
            <person name="Putnam N.H."/>
            <person name="Stanke M."/>
            <person name="Adamska M."/>
            <person name="Darling A."/>
            <person name="Degnan S.M."/>
            <person name="Oakley T.H."/>
            <person name="Plachetzki D.C."/>
            <person name="Zhai Y."/>
            <person name="Adamski M."/>
            <person name="Calcino A."/>
            <person name="Cummins S.F."/>
            <person name="Goodstein D.M."/>
            <person name="Harris C."/>
            <person name="Jackson D.J."/>
            <person name="Leys S.P."/>
            <person name="Shu S."/>
            <person name="Woodcroft B.J."/>
            <person name="Vervoort M."/>
            <person name="Kosik K.S."/>
            <person name="Manning G."/>
            <person name="Degnan B.M."/>
            <person name="Rokhsar D.S."/>
        </authorList>
    </citation>
    <scope>NUCLEOTIDE SEQUENCE [LARGE SCALE GENOMIC DNA]</scope>
</reference>
<accession>A0AAN0ISK8</accession>
<feature type="coiled-coil region" evidence="2">
    <location>
        <begin position="88"/>
        <end position="319"/>
    </location>
</feature>
<evidence type="ECO:0000256" key="1">
    <source>
        <dbReference type="ARBA" id="ARBA00023054"/>
    </source>
</evidence>
<feature type="coiled-coil region" evidence="2">
    <location>
        <begin position="784"/>
        <end position="882"/>
    </location>
</feature>
<dbReference type="PANTHER" id="PTHR18870">
    <property type="entry name" value="PROTEIN TAG-278-RELATED"/>
    <property type="match status" value="1"/>
</dbReference>
<evidence type="ECO:0008006" key="6">
    <source>
        <dbReference type="Google" id="ProtNLM"/>
    </source>
</evidence>
<feature type="coiled-coil region" evidence="2">
    <location>
        <begin position="355"/>
        <end position="476"/>
    </location>
</feature>
<proteinExistence type="predicted"/>
<feature type="compositionally biased region" description="Polar residues" evidence="3">
    <location>
        <begin position="1031"/>
        <end position="1044"/>
    </location>
</feature>
<protein>
    <recommendedName>
        <fullName evidence="6">Protein FAM184A/B N-terminal domain-containing protein</fullName>
    </recommendedName>
</protein>
<dbReference type="Proteomes" id="UP000007879">
    <property type="component" value="Unassembled WGS sequence"/>
</dbReference>
<dbReference type="AlphaFoldDB" id="A0AAN0ISK8"/>
<feature type="coiled-coil region" evidence="2">
    <location>
        <begin position="699"/>
        <end position="726"/>
    </location>
</feature>
<keyword evidence="1 2" id="KW-0175">Coiled coil</keyword>
<name>A0AAN0ISK8_AMPQE</name>
<keyword evidence="5" id="KW-1185">Reference proteome</keyword>
<evidence type="ECO:0000256" key="3">
    <source>
        <dbReference type="SAM" id="MobiDB-lite"/>
    </source>
</evidence>
<feature type="region of interest" description="Disordered" evidence="3">
    <location>
        <begin position="1031"/>
        <end position="1061"/>
    </location>
</feature>
<sequence length="1118" mass="127708">MAGVKGAVSSGSLTSMASFSDAIPREYHRKILKKIAQLTKVIHNLNTKLDESESQFQCLKAQHQKELQLIEEEKSVKTKLWEEERTLVAILQTQVASLETQKEKLGHEKEAYIGAMENRLQQQQSQLEEVEKTLSATKSELSHQETELRNLEALSSNLRHELKDTKEKAGEEIEALNQKCSFVIEANEKAVKQLTNDHERAMKDLASNKEKELLELRESLTKQRDGQLQNEMEAYKLSFEKLRSEFAEKESQLNEQLSFLSSDLSTVKDNLAVAEQRNRDLERDLDMKAKSSRTIDDLLKEKEEELTKVISELGVFKEKSSLALGKCEQQSEEMKSMAVRIGELEAVRVSQEHDLSDLCNKLKAMSENCELLEIEKMTSVQNAKETADGASQKIKKLEKQLESVAQEKRELRAQFAREIEASRSQLTQRETDLEGIHLKELEEMRAKHIKELDSMIKENEQRLIELRKQLESQNSSELSNRDQKYSNRIAELTETLSGKIAEIRSLRSSQQSLLESVTEKEKLLGSSKSRVDQLTRDLSFCGDSLCSVRGERDAFKEKIIQLELSIDDLNHKLAAAANRHKEEVSATETRVREEMETYWSSKLKDELSLLRNELQRQNEEISQASLKKMVDIKDTALKGAQEVWSKEKETLLQKIVVLEKDLHDLQLSLKTALDEAEATAAAQVSQLKKELESARGSAMTAIEGLMTKHKEEIERLKEQHEIDKKLQADAMSELNRKEIDELTRAHNLSIIALKTKLNKEKEWALSDLAQSCREKRTLFEQNCISEHQEALVKLESAYAIQLEEQKEEASVALKKATKEFESSQASLKTLSKDCEGTKSLLAREKERGERLMIDLKELKAQLEVKKQELIATKREMESLMKLKEESLTSSHKAEIESMHSHYRHQSQTLLSDFKKAKQILTAKLEEKERRLYEAEQRFMNREARPEDVELIQKLREMIAKQDMKLKEILTEKKICEMELVNREKNYNKIFNTSPLVGVINPLQGSQGSQQKKLKEATSISQSSIGSSSLVTESLPSLTMRSGSRLSKPIGSPKRTKEHHQLEDVTVGKLKFLSSSDALPEQKAKKDLSRRVSTINDRKLRNETTSSFPSNAGIVRVAQ</sequence>
<evidence type="ECO:0000313" key="5">
    <source>
        <dbReference type="Proteomes" id="UP000007879"/>
    </source>
</evidence>
<dbReference type="RefSeq" id="XP_011408928.1">
    <property type="nucleotide sequence ID" value="XM_011410626.2"/>
</dbReference>
<feature type="coiled-coil region" evidence="2">
    <location>
        <begin position="35"/>
        <end position="62"/>
    </location>
</feature>
<dbReference type="GeneID" id="105315861"/>